<feature type="compositionally biased region" description="Polar residues" evidence="1">
    <location>
        <begin position="1"/>
        <end position="14"/>
    </location>
</feature>
<evidence type="ECO:0000313" key="3">
    <source>
        <dbReference type="Proteomes" id="UP000045978"/>
    </source>
</evidence>
<evidence type="ECO:0000256" key="1">
    <source>
        <dbReference type="SAM" id="MobiDB-lite"/>
    </source>
</evidence>
<evidence type="ECO:0000313" key="2">
    <source>
        <dbReference type="EMBL" id="CTP84348.1"/>
    </source>
</evidence>
<dbReference type="EMBL" id="CXOJ01000013">
    <property type="protein sequence ID" value="CTP84348.1"/>
    <property type="molecule type" value="Genomic_DNA"/>
</dbReference>
<protein>
    <submittedName>
        <fullName evidence="2">Uncharacterized protein</fullName>
    </submittedName>
</protein>
<feature type="region of interest" description="Disordered" evidence="1">
    <location>
        <begin position="1"/>
        <end position="34"/>
    </location>
</feature>
<dbReference type="Proteomes" id="UP000045978">
    <property type="component" value="Unassembled WGS sequence"/>
</dbReference>
<feature type="compositionally biased region" description="Basic and acidic residues" evidence="1">
    <location>
        <begin position="62"/>
        <end position="76"/>
    </location>
</feature>
<dbReference type="AlphaFoldDB" id="A0A0K2ZFG1"/>
<sequence>MNASRRTAGSTFNARFSDENTSRDLPDDYESRQADISVREDTQISQKAYSLWRRYPNGLPIDTKKEDAKKEDTKKEVKKDRKLYAAYKEIKKNNGYKG</sequence>
<feature type="compositionally biased region" description="Basic and acidic residues" evidence="1">
    <location>
        <begin position="16"/>
        <end position="34"/>
    </location>
</feature>
<accession>A0A0K2ZFG1</accession>
<proteinExistence type="predicted"/>
<reference evidence="2 3" key="1">
    <citation type="submission" date="2015-07" db="EMBL/GenBank/DDBJ databases">
        <authorList>
            <person name="Noorani M."/>
        </authorList>
    </citation>
    <scope>NUCLEOTIDE SEQUENCE [LARGE SCALE GENOMIC DNA]</scope>
    <source>
        <strain evidence="2">LMG730</strain>
    </source>
</reference>
<organism evidence="2 3">
    <name type="scientific">Xanthomonas graminis pv. phlei</name>
    <dbReference type="NCBI Taxonomy" id="487906"/>
    <lineage>
        <taxon>Bacteria</taxon>
        <taxon>Pseudomonadati</taxon>
        <taxon>Pseudomonadota</taxon>
        <taxon>Gammaproteobacteria</taxon>
        <taxon>Lysobacterales</taxon>
        <taxon>Lysobacteraceae</taxon>
        <taxon>Xanthomonas</taxon>
        <taxon>Xanthomonas translucens group</taxon>
        <taxon>Xanthomonas graminis</taxon>
    </lineage>
</organism>
<name>A0A0K2ZFG1_9XANT</name>
<gene>
    <name evidence="2" type="ORF">XTPLMG730_0753</name>
</gene>
<feature type="region of interest" description="Disordered" evidence="1">
    <location>
        <begin position="57"/>
        <end position="76"/>
    </location>
</feature>